<dbReference type="AlphaFoldDB" id="G9ER21"/>
<keyword evidence="2" id="KW-1185">Reference proteome</keyword>
<evidence type="ECO:0000313" key="1">
    <source>
        <dbReference type="EMBL" id="EHL30392.1"/>
    </source>
</evidence>
<evidence type="ECO:0000313" key="2">
    <source>
        <dbReference type="Proteomes" id="UP000002770"/>
    </source>
</evidence>
<accession>G9ER21</accession>
<proteinExistence type="predicted"/>
<reference evidence="1 2" key="1">
    <citation type="journal article" date="2011" name="BMC Genomics">
        <title>Insight into cross-talk between intra-amoebal pathogens.</title>
        <authorList>
            <person name="Gimenez G."/>
            <person name="Bertelli C."/>
            <person name="Moliner C."/>
            <person name="Robert C."/>
            <person name="Raoult D."/>
            <person name="Fournier P.E."/>
            <person name="Greub G."/>
        </authorList>
    </citation>
    <scope>NUCLEOTIDE SEQUENCE [LARGE SCALE GENOMIC DNA]</scope>
    <source>
        <strain evidence="1 2">LLAP12</strain>
    </source>
</reference>
<dbReference type="HOGENOM" id="CLU_3329486_0_0_6"/>
<gene>
    <name evidence="1" type="ORF">LDG_7728</name>
</gene>
<sequence length="38" mass="4147">MTWICLTGCQHEMDQYSNCTSLHGCSIISSSSLPLIEG</sequence>
<organism evidence="1 2">
    <name type="scientific">Legionella drancourtii LLAP12</name>
    <dbReference type="NCBI Taxonomy" id="658187"/>
    <lineage>
        <taxon>Bacteria</taxon>
        <taxon>Pseudomonadati</taxon>
        <taxon>Pseudomonadota</taxon>
        <taxon>Gammaproteobacteria</taxon>
        <taxon>Legionellales</taxon>
        <taxon>Legionellaceae</taxon>
        <taxon>Legionella</taxon>
    </lineage>
</organism>
<dbReference type="EMBL" id="JH413832">
    <property type="protein sequence ID" value="EHL30392.1"/>
    <property type="molecule type" value="Genomic_DNA"/>
</dbReference>
<name>G9ER21_9GAMM</name>
<protein>
    <submittedName>
        <fullName evidence="1">Uncharacterized protein</fullName>
    </submittedName>
</protein>
<dbReference type="InParanoid" id="G9ER21"/>
<dbReference type="Proteomes" id="UP000002770">
    <property type="component" value="Unassembled WGS sequence"/>
</dbReference>